<dbReference type="AlphaFoldDB" id="A0A2U1FBC9"/>
<organism evidence="2 3">
    <name type="scientific">Actinomycetospora cinnamomea</name>
    <dbReference type="NCBI Taxonomy" id="663609"/>
    <lineage>
        <taxon>Bacteria</taxon>
        <taxon>Bacillati</taxon>
        <taxon>Actinomycetota</taxon>
        <taxon>Actinomycetes</taxon>
        <taxon>Pseudonocardiales</taxon>
        <taxon>Pseudonocardiaceae</taxon>
        <taxon>Actinomycetospora</taxon>
    </lineage>
</organism>
<dbReference type="RefSeq" id="WP_116708689.1">
    <property type="nucleotide sequence ID" value="NZ_QEKW01000006.1"/>
</dbReference>
<proteinExistence type="predicted"/>
<evidence type="ECO:0000313" key="3">
    <source>
        <dbReference type="Proteomes" id="UP000245639"/>
    </source>
</evidence>
<gene>
    <name evidence="2" type="ORF">C8D89_106164</name>
</gene>
<reference evidence="2 3" key="1">
    <citation type="submission" date="2018-04" db="EMBL/GenBank/DDBJ databases">
        <title>Genomic Encyclopedia of Type Strains, Phase IV (KMG-IV): sequencing the most valuable type-strain genomes for metagenomic binning, comparative biology and taxonomic classification.</title>
        <authorList>
            <person name="Goeker M."/>
        </authorList>
    </citation>
    <scope>NUCLEOTIDE SEQUENCE [LARGE SCALE GENOMIC DNA]</scope>
    <source>
        <strain evidence="2 3">DSM 45771</strain>
    </source>
</reference>
<protein>
    <submittedName>
        <fullName evidence="2">Uncharacterized protein</fullName>
    </submittedName>
</protein>
<keyword evidence="3" id="KW-1185">Reference proteome</keyword>
<comment type="caution">
    <text evidence="2">The sequence shown here is derived from an EMBL/GenBank/DDBJ whole genome shotgun (WGS) entry which is preliminary data.</text>
</comment>
<feature type="compositionally biased region" description="Basic and acidic residues" evidence="1">
    <location>
        <begin position="39"/>
        <end position="63"/>
    </location>
</feature>
<accession>A0A2U1FBC9</accession>
<name>A0A2U1FBC9_9PSEU</name>
<dbReference type="Proteomes" id="UP000245639">
    <property type="component" value="Unassembled WGS sequence"/>
</dbReference>
<sequence length="70" mass="7926">MPSDEGDEPADETALAGAVDEAMKSEIRRSLAPQFERLTLQHDEIRPPRDRQDEILDELRDLDPGDEPPE</sequence>
<dbReference type="EMBL" id="QEKW01000006">
    <property type="protein sequence ID" value="PVZ09501.1"/>
    <property type="molecule type" value="Genomic_DNA"/>
</dbReference>
<feature type="region of interest" description="Disordered" evidence="1">
    <location>
        <begin position="39"/>
        <end position="70"/>
    </location>
</feature>
<evidence type="ECO:0000313" key="2">
    <source>
        <dbReference type="EMBL" id="PVZ09501.1"/>
    </source>
</evidence>
<evidence type="ECO:0000256" key="1">
    <source>
        <dbReference type="SAM" id="MobiDB-lite"/>
    </source>
</evidence>